<gene>
    <name evidence="2" type="ORF">niasHS_017303</name>
    <name evidence="3" type="ORF">niasHS_017304</name>
</gene>
<evidence type="ECO:0000313" key="4">
    <source>
        <dbReference type="Proteomes" id="UP001620645"/>
    </source>
</evidence>
<sequence length="100" mass="11651">MPTEQQTEHKSVQGQMRQQYDRRYGAHPLHLKNGYTVLVLNYGRSGKPNWFEVKIIDVDQGLQQKSPCHRNVATIPVPTLPIQPTPRPQRQRRPPIRYSP</sequence>
<organism evidence="2 4">
    <name type="scientific">Heterodera schachtii</name>
    <name type="common">Sugarbeet cyst nematode worm</name>
    <name type="synonym">Tylenchus schachtii</name>
    <dbReference type="NCBI Taxonomy" id="97005"/>
    <lineage>
        <taxon>Eukaryota</taxon>
        <taxon>Metazoa</taxon>
        <taxon>Ecdysozoa</taxon>
        <taxon>Nematoda</taxon>
        <taxon>Chromadorea</taxon>
        <taxon>Rhabditida</taxon>
        <taxon>Tylenchina</taxon>
        <taxon>Tylenchomorpha</taxon>
        <taxon>Tylenchoidea</taxon>
        <taxon>Heteroderidae</taxon>
        <taxon>Heteroderinae</taxon>
        <taxon>Heterodera</taxon>
    </lineage>
</organism>
<dbReference type="EMBL" id="JBICCN010000420">
    <property type="protein sequence ID" value="KAL3070014.1"/>
    <property type="molecule type" value="Genomic_DNA"/>
</dbReference>
<evidence type="ECO:0000313" key="2">
    <source>
        <dbReference type="EMBL" id="KAL3070014.1"/>
    </source>
</evidence>
<evidence type="ECO:0000313" key="3">
    <source>
        <dbReference type="EMBL" id="KAL3070015.1"/>
    </source>
</evidence>
<evidence type="ECO:0000256" key="1">
    <source>
        <dbReference type="SAM" id="MobiDB-lite"/>
    </source>
</evidence>
<name>A0ABD2HRH6_HETSC</name>
<dbReference type="Proteomes" id="UP001620645">
    <property type="component" value="Unassembled WGS sequence"/>
</dbReference>
<proteinExistence type="predicted"/>
<dbReference type="AlphaFoldDB" id="A0ABD2HRH6"/>
<comment type="caution">
    <text evidence="2">The sequence shown here is derived from an EMBL/GenBank/DDBJ whole genome shotgun (WGS) entry which is preliminary data.</text>
</comment>
<feature type="region of interest" description="Disordered" evidence="1">
    <location>
        <begin position="76"/>
        <end position="100"/>
    </location>
</feature>
<feature type="compositionally biased region" description="Basic residues" evidence="1">
    <location>
        <begin position="89"/>
        <end position="100"/>
    </location>
</feature>
<keyword evidence="4" id="KW-1185">Reference proteome</keyword>
<reference evidence="2 4" key="1">
    <citation type="submission" date="2024-10" db="EMBL/GenBank/DDBJ databases">
        <authorList>
            <person name="Kim D."/>
        </authorList>
    </citation>
    <scope>NUCLEOTIDE SEQUENCE [LARGE SCALE GENOMIC DNA]</scope>
    <source>
        <strain evidence="2">Taebaek</strain>
    </source>
</reference>
<protein>
    <submittedName>
        <fullName evidence="2">Uncharacterized protein</fullName>
    </submittedName>
</protein>
<accession>A0ABD2HRH6</accession>
<feature type="compositionally biased region" description="Pro residues" evidence="1">
    <location>
        <begin position="78"/>
        <end position="87"/>
    </location>
</feature>
<dbReference type="EMBL" id="JBICCN010000420">
    <property type="protein sequence ID" value="KAL3070015.1"/>
    <property type="molecule type" value="Genomic_DNA"/>
</dbReference>